<dbReference type="OrthoDB" id="28092at2759"/>
<evidence type="ECO:0000313" key="4">
    <source>
        <dbReference type="Proteomes" id="UP000193498"/>
    </source>
</evidence>
<gene>
    <name evidence="3" type="ORF">K493DRAFT_309586</name>
</gene>
<proteinExistence type="predicted"/>
<keyword evidence="1" id="KW-0732">Signal</keyword>
<dbReference type="Proteomes" id="UP000193498">
    <property type="component" value="Unassembled WGS sequence"/>
</dbReference>
<dbReference type="InterPro" id="IPR011047">
    <property type="entry name" value="Quinoprotein_ADH-like_sf"/>
</dbReference>
<dbReference type="Pfam" id="PF25293">
    <property type="entry name" value="Beta-prop_EMC1_N"/>
    <property type="match status" value="1"/>
</dbReference>
<sequence length="316" mass="35342">MRLLSGLRKTSSFFFLPLLLSLVAWKTTLALYEDHIGLVDWHKQNIGTPKVSGFYTVNNTRTFITATTKNVLSSVKSENGELVWRQVFQPDDTIHTMKVHNERESTGYSPPVEILDHLPSYPKEILTLSGQSTVAARLWDATSGHVVWETILSSETEQPLKSKKMVDAIFLEDGHIAASIHGKAVFKLQASTGAIVWNWESPADHVLFKISHDSQGVHLVGRNVGDREDKNLYVYRLSYAGEQVAAYKVECNAKHINNLILVGGAANPAYLIWKSSQGRFLWAHKLGFEGVTSEVSAEVTVLICRYSPYMLLIVML</sequence>
<keyword evidence="4" id="KW-1185">Reference proteome</keyword>
<organism evidence="3 4">
    <name type="scientific">Basidiobolus meristosporus CBS 931.73</name>
    <dbReference type="NCBI Taxonomy" id="1314790"/>
    <lineage>
        <taxon>Eukaryota</taxon>
        <taxon>Fungi</taxon>
        <taxon>Fungi incertae sedis</taxon>
        <taxon>Zoopagomycota</taxon>
        <taxon>Entomophthoromycotina</taxon>
        <taxon>Basidiobolomycetes</taxon>
        <taxon>Basidiobolales</taxon>
        <taxon>Basidiobolaceae</taxon>
        <taxon>Basidiobolus</taxon>
    </lineage>
</organism>
<name>A0A1Y1VSU1_9FUNG</name>
<dbReference type="InParanoid" id="A0A1Y1VSU1"/>
<dbReference type="EMBL" id="MCFE01001212">
    <property type="protein sequence ID" value="ORX64360.1"/>
    <property type="molecule type" value="Genomic_DNA"/>
</dbReference>
<feature type="domain" description="EMC1 first beta-propeller" evidence="2">
    <location>
        <begin position="30"/>
        <end position="262"/>
    </location>
</feature>
<dbReference type="InterPro" id="IPR026895">
    <property type="entry name" value="EMC1"/>
</dbReference>
<dbReference type="SUPFAM" id="SSF50998">
    <property type="entry name" value="Quinoprotein alcohol dehydrogenase-like"/>
    <property type="match status" value="1"/>
</dbReference>
<feature type="chain" id="PRO_5012214765" description="EMC1 first beta-propeller domain-containing protein" evidence="1">
    <location>
        <begin position="31"/>
        <end position="316"/>
    </location>
</feature>
<feature type="signal peptide" evidence="1">
    <location>
        <begin position="1"/>
        <end position="30"/>
    </location>
</feature>
<comment type="caution">
    <text evidence="3">The sequence shown here is derived from an EMBL/GenBank/DDBJ whole genome shotgun (WGS) entry which is preliminary data.</text>
</comment>
<evidence type="ECO:0000256" key="1">
    <source>
        <dbReference type="SAM" id="SignalP"/>
    </source>
</evidence>
<dbReference type="GO" id="GO:0034975">
    <property type="term" value="P:protein folding in endoplasmic reticulum"/>
    <property type="evidence" value="ECO:0007669"/>
    <property type="project" value="TreeGrafter"/>
</dbReference>
<dbReference type="STRING" id="1314790.A0A1Y1VSU1"/>
<protein>
    <recommendedName>
        <fullName evidence="2">EMC1 first beta-propeller domain-containing protein</fullName>
    </recommendedName>
</protein>
<reference evidence="3 4" key="1">
    <citation type="submission" date="2016-07" db="EMBL/GenBank/DDBJ databases">
        <title>Pervasive Adenine N6-methylation of Active Genes in Fungi.</title>
        <authorList>
            <consortium name="DOE Joint Genome Institute"/>
            <person name="Mondo S.J."/>
            <person name="Dannebaum R.O."/>
            <person name="Kuo R.C."/>
            <person name="Labutti K."/>
            <person name="Haridas S."/>
            <person name="Kuo A."/>
            <person name="Salamov A."/>
            <person name="Ahrendt S.R."/>
            <person name="Lipzen A."/>
            <person name="Sullivan W."/>
            <person name="Andreopoulos W.B."/>
            <person name="Clum A."/>
            <person name="Lindquist E."/>
            <person name="Daum C."/>
            <person name="Ramamoorthy G.K."/>
            <person name="Gryganskyi A."/>
            <person name="Culley D."/>
            <person name="Magnuson J.K."/>
            <person name="James T.Y."/>
            <person name="O'Malley M.A."/>
            <person name="Stajich J.E."/>
            <person name="Spatafora J.W."/>
            <person name="Visel A."/>
            <person name="Grigoriev I.V."/>
        </authorList>
    </citation>
    <scope>NUCLEOTIDE SEQUENCE [LARGE SCALE GENOMIC DNA]</scope>
    <source>
        <strain evidence="3 4">CBS 931.73</strain>
    </source>
</reference>
<dbReference type="Gene3D" id="2.130.10.10">
    <property type="entry name" value="YVTN repeat-like/Quinoprotein amine dehydrogenase"/>
    <property type="match status" value="1"/>
</dbReference>
<dbReference type="PANTHER" id="PTHR21573">
    <property type="entry name" value="ER MEMBRANE PROTEIN COMPLEX SUBUNIT 1"/>
    <property type="match status" value="1"/>
</dbReference>
<evidence type="ECO:0000259" key="2">
    <source>
        <dbReference type="Pfam" id="PF25293"/>
    </source>
</evidence>
<dbReference type="AlphaFoldDB" id="A0A1Y1VSU1"/>
<dbReference type="PANTHER" id="PTHR21573:SF0">
    <property type="entry name" value="ER MEMBRANE PROTEIN COMPLEX SUBUNIT 1"/>
    <property type="match status" value="1"/>
</dbReference>
<dbReference type="InterPro" id="IPR015943">
    <property type="entry name" value="WD40/YVTN_repeat-like_dom_sf"/>
</dbReference>
<accession>A0A1Y1VSU1</accession>
<evidence type="ECO:0000313" key="3">
    <source>
        <dbReference type="EMBL" id="ORX64360.1"/>
    </source>
</evidence>
<dbReference type="InterPro" id="IPR058545">
    <property type="entry name" value="Beta-prop_EMC1_1st"/>
</dbReference>
<dbReference type="GO" id="GO:0072546">
    <property type="term" value="C:EMC complex"/>
    <property type="evidence" value="ECO:0007669"/>
    <property type="project" value="InterPro"/>
</dbReference>